<protein>
    <submittedName>
        <fullName evidence="2">Helix-turn-helix transcriptional regulator</fullName>
    </submittedName>
</protein>
<dbReference type="SUPFAM" id="SSF47413">
    <property type="entry name" value="lambda repressor-like DNA-binding domains"/>
    <property type="match status" value="1"/>
</dbReference>
<dbReference type="Proteomes" id="UP001485459">
    <property type="component" value="Chromosome"/>
</dbReference>
<evidence type="ECO:0000259" key="1">
    <source>
        <dbReference type="PROSITE" id="PS50943"/>
    </source>
</evidence>
<accession>A0ABZ2YR84</accession>
<dbReference type="EMBL" id="CP149822">
    <property type="protein sequence ID" value="WZN42003.1"/>
    <property type="molecule type" value="Genomic_DNA"/>
</dbReference>
<dbReference type="CDD" id="cd00093">
    <property type="entry name" value="HTH_XRE"/>
    <property type="match status" value="1"/>
</dbReference>
<dbReference type="RefSeq" id="WP_341836846.1">
    <property type="nucleotide sequence ID" value="NZ_CP149822.1"/>
</dbReference>
<organism evidence="2 3">
    <name type="scientific">Chitinophaga pollutisoli</name>
    <dbReference type="NCBI Taxonomy" id="3133966"/>
    <lineage>
        <taxon>Bacteria</taxon>
        <taxon>Pseudomonadati</taxon>
        <taxon>Bacteroidota</taxon>
        <taxon>Chitinophagia</taxon>
        <taxon>Chitinophagales</taxon>
        <taxon>Chitinophagaceae</taxon>
        <taxon>Chitinophaga</taxon>
    </lineage>
</organism>
<sequence>MDSLGKTLKAARELASLTLREVEELTAISNAYLSQVENDKIKKPSASVLYKLSRAYKVPLERFLAAAGIIEDYKPHEVSFFTESKILSAENITEKEEEELMKYLRYLRYQSTL</sequence>
<dbReference type="SMART" id="SM00530">
    <property type="entry name" value="HTH_XRE"/>
    <property type="match status" value="1"/>
</dbReference>
<dbReference type="Pfam" id="PF01381">
    <property type="entry name" value="HTH_3"/>
    <property type="match status" value="1"/>
</dbReference>
<proteinExistence type="predicted"/>
<evidence type="ECO:0000313" key="2">
    <source>
        <dbReference type="EMBL" id="WZN42003.1"/>
    </source>
</evidence>
<feature type="domain" description="HTH cro/C1-type" evidence="1">
    <location>
        <begin position="8"/>
        <end position="63"/>
    </location>
</feature>
<gene>
    <name evidence="2" type="ORF">WJU16_03000</name>
</gene>
<dbReference type="InterPro" id="IPR001387">
    <property type="entry name" value="Cro/C1-type_HTH"/>
</dbReference>
<dbReference type="Gene3D" id="1.10.260.40">
    <property type="entry name" value="lambda repressor-like DNA-binding domains"/>
    <property type="match status" value="1"/>
</dbReference>
<name>A0ABZ2YR84_9BACT</name>
<dbReference type="InterPro" id="IPR010982">
    <property type="entry name" value="Lambda_DNA-bd_dom_sf"/>
</dbReference>
<keyword evidence="3" id="KW-1185">Reference proteome</keyword>
<dbReference type="PROSITE" id="PS50943">
    <property type="entry name" value="HTH_CROC1"/>
    <property type="match status" value="1"/>
</dbReference>
<evidence type="ECO:0000313" key="3">
    <source>
        <dbReference type="Proteomes" id="UP001485459"/>
    </source>
</evidence>
<reference evidence="3" key="1">
    <citation type="submission" date="2024-03" db="EMBL/GenBank/DDBJ databases">
        <title>Chitinophaga horti sp. nov., isolated from garden soil.</title>
        <authorList>
            <person name="Lee D.S."/>
            <person name="Han D.M."/>
            <person name="Baek J.H."/>
            <person name="Choi D.G."/>
            <person name="Jeon J.H."/>
            <person name="Jeon C.O."/>
        </authorList>
    </citation>
    <scope>NUCLEOTIDE SEQUENCE [LARGE SCALE GENOMIC DNA]</scope>
    <source>
        <strain evidence="3">GPA1</strain>
    </source>
</reference>